<keyword evidence="17 23" id="KW-0326">Glycosidase</keyword>
<evidence type="ECO:0000256" key="6">
    <source>
        <dbReference type="ARBA" id="ARBA00012720"/>
    </source>
</evidence>
<dbReference type="SUPFAM" id="SSF57716">
    <property type="entry name" value="Glucocorticoid receptor-like (DNA-binding domain)"/>
    <property type="match status" value="1"/>
</dbReference>
<evidence type="ECO:0000256" key="12">
    <source>
        <dbReference type="ARBA" id="ARBA00022833"/>
    </source>
</evidence>
<evidence type="ECO:0000256" key="2">
    <source>
        <dbReference type="ARBA" id="ARBA00001947"/>
    </source>
</evidence>
<keyword evidence="13" id="KW-0238">DNA-binding</keyword>
<dbReference type="Pfam" id="PF06827">
    <property type="entry name" value="zf-FPG_IleRS"/>
    <property type="match status" value="1"/>
</dbReference>
<dbReference type="PROSITE" id="PS51066">
    <property type="entry name" value="ZF_FPG_2"/>
    <property type="match status" value="1"/>
</dbReference>
<comment type="catalytic activity">
    <reaction evidence="1">
        <text>Hydrolysis of DNA containing ring-opened 7-methylguanine residues, releasing 2,6-diamino-4-hydroxy-5-(N-methyl)formamidopyrimidine.</text>
        <dbReference type="EC" id="3.2.2.23"/>
    </reaction>
</comment>
<comment type="cofactor">
    <cofactor evidence="2">
        <name>Zn(2+)</name>
        <dbReference type="ChEBI" id="CHEBI:29105"/>
    </cofactor>
</comment>
<keyword evidence="11 23" id="KW-0378">Hydrolase</keyword>
<accession>A0A4R5VK69</accession>
<dbReference type="FunFam" id="1.10.8.50:FF:000003">
    <property type="entry name" value="Formamidopyrimidine-DNA glycosylase"/>
    <property type="match status" value="1"/>
</dbReference>
<keyword evidence="12" id="KW-0862">Zinc</keyword>
<evidence type="ECO:0000256" key="1">
    <source>
        <dbReference type="ARBA" id="ARBA00001668"/>
    </source>
</evidence>
<comment type="subunit">
    <text evidence="4">Monomer.</text>
</comment>
<dbReference type="InterPro" id="IPR010663">
    <property type="entry name" value="Znf_FPG/IleRS"/>
</dbReference>
<protein>
    <recommendedName>
        <fullName evidence="7">Formamidopyrimidine-DNA glycosylase</fullName>
        <ecNumber evidence="5">3.2.2.23</ecNumber>
        <ecNumber evidence="6">4.2.99.18</ecNumber>
    </recommendedName>
    <alternativeName>
        <fullName evidence="18">DNA-(apurinic or apyrimidinic site) lyase MutM</fullName>
    </alternativeName>
</protein>
<proteinExistence type="inferred from homology"/>
<dbReference type="AlphaFoldDB" id="A0A4R5VK69"/>
<dbReference type="EC" id="3.2.2.23" evidence="5"/>
<dbReference type="PROSITE" id="PS51068">
    <property type="entry name" value="FPG_CAT"/>
    <property type="match status" value="1"/>
</dbReference>
<dbReference type="InterPro" id="IPR010979">
    <property type="entry name" value="Ribosomal_uS13-like_H2TH"/>
</dbReference>
<evidence type="ECO:0000256" key="7">
    <source>
        <dbReference type="ARBA" id="ARBA00016240"/>
    </source>
</evidence>
<dbReference type="Pfam" id="PF01149">
    <property type="entry name" value="Fapy_DNA_glyco"/>
    <property type="match status" value="1"/>
</dbReference>
<dbReference type="SUPFAM" id="SSF81624">
    <property type="entry name" value="N-terminal domain of MutM-like DNA repair proteins"/>
    <property type="match status" value="1"/>
</dbReference>
<evidence type="ECO:0000259" key="21">
    <source>
        <dbReference type="PROSITE" id="PS51066"/>
    </source>
</evidence>
<evidence type="ECO:0000256" key="19">
    <source>
        <dbReference type="ARBA" id="ARBA00044632"/>
    </source>
</evidence>
<evidence type="ECO:0000256" key="5">
    <source>
        <dbReference type="ARBA" id="ARBA00012024"/>
    </source>
</evidence>
<evidence type="ECO:0000256" key="8">
    <source>
        <dbReference type="ARBA" id="ARBA00022723"/>
    </source>
</evidence>
<keyword evidence="14" id="KW-0234">DNA repair</keyword>
<dbReference type="InterPro" id="IPR012319">
    <property type="entry name" value="FPG_cat"/>
</dbReference>
<dbReference type="PANTHER" id="PTHR22993:SF9">
    <property type="entry name" value="FORMAMIDOPYRIMIDINE-DNA GLYCOSYLASE"/>
    <property type="match status" value="1"/>
</dbReference>
<reference evidence="23 24" key="1">
    <citation type="submission" date="2019-03" db="EMBL/GenBank/DDBJ databases">
        <title>Bacillus niacini sp. nov. a Nicotinate-Metabolizing Mesophile Isolated from Soil.</title>
        <authorList>
            <person name="Zhang G."/>
        </authorList>
    </citation>
    <scope>NUCLEOTIDE SEQUENCE [LARGE SCALE GENOMIC DNA]</scope>
    <source>
        <strain evidence="23 24">WN066</strain>
    </source>
</reference>
<dbReference type="GO" id="GO:0006284">
    <property type="term" value="P:base-excision repair"/>
    <property type="evidence" value="ECO:0007669"/>
    <property type="project" value="InterPro"/>
</dbReference>
<dbReference type="EMBL" id="SMYO01000015">
    <property type="protein sequence ID" value="TDK58315.1"/>
    <property type="molecule type" value="Genomic_DNA"/>
</dbReference>
<organism evidence="23 24">
    <name type="scientific">Bacillus salipaludis</name>
    <dbReference type="NCBI Taxonomy" id="2547811"/>
    <lineage>
        <taxon>Bacteria</taxon>
        <taxon>Bacillati</taxon>
        <taxon>Bacillota</taxon>
        <taxon>Bacilli</taxon>
        <taxon>Bacillales</taxon>
        <taxon>Bacillaceae</taxon>
        <taxon>Bacillus</taxon>
    </lineage>
</organism>
<evidence type="ECO:0000256" key="13">
    <source>
        <dbReference type="ARBA" id="ARBA00023125"/>
    </source>
</evidence>
<evidence type="ECO:0000256" key="18">
    <source>
        <dbReference type="ARBA" id="ARBA00030638"/>
    </source>
</evidence>
<feature type="domain" description="Formamidopyrimidine-DNA glycosylase catalytic" evidence="22">
    <location>
        <begin position="2"/>
        <end position="112"/>
    </location>
</feature>
<dbReference type="SMART" id="SM00898">
    <property type="entry name" value="Fapy_DNA_glyco"/>
    <property type="match status" value="1"/>
</dbReference>
<evidence type="ECO:0000256" key="17">
    <source>
        <dbReference type="ARBA" id="ARBA00023295"/>
    </source>
</evidence>
<evidence type="ECO:0000256" key="15">
    <source>
        <dbReference type="ARBA" id="ARBA00023239"/>
    </source>
</evidence>
<keyword evidence="9" id="KW-0227">DNA damage</keyword>
<evidence type="ECO:0000256" key="3">
    <source>
        <dbReference type="ARBA" id="ARBA00009409"/>
    </source>
</evidence>
<dbReference type="InterPro" id="IPR020629">
    <property type="entry name" value="FPG_Glyclase"/>
</dbReference>
<evidence type="ECO:0000256" key="9">
    <source>
        <dbReference type="ARBA" id="ARBA00022763"/>
    </source>
</evidence>
<sequence>MPELPEMENYRRLLNQRIADHVITDVQINREKSINVKLELFINSVLHQKVATVDRRAKHLLFHLQNGQVLLLHLMLGGWMFYGTEEEKPKRTIQIRLSFGYQHLYFIGLRLGYLHLYNENAVQQELSDLGPEPLESSFTLEAFLKLMDHKRGKIKAKLLDQGFIAGIGNCYSDEICYHSGILPTREIQEIRDEEKSHLFDSMKNVLTDALNHGGYLENPFFIGDTKTGSYNQFCKVYDREKQPCFRCRTPIEKTTIASRKSFFCPVCQK</sequence>
<dbReference type="GO" id="GO:0140078">
    <property type="term" value="F:class I DNA-(apurinic or apyrimidinic site) endonuclease activity"/>
    <property type="evidence" value="ECO:0007669"/>
    <property type="project" value="UniProtKB-EC"/>
</dbReference>
<dbReference type="GO" id="GO:0008270">
    <property type="term" value="F:zinc ion binding"/>
    <property type="evidence" value="ECO:0007669"/>
    <property type="project" value="UniProtKB-KW"/>
</dbReference>
<evidence type="ECO:0000256" key="11">
    <source>
        <dbReference type="ARBA" id="ARBA00022801"/>
    </source>
</evidence>
<dbReference type="NCBIfam" id="NF002211">
    <property type="entry name" value="PRK01103.1"/>
    <property type="match status" value="1"/>
</dbReference>
<gene>
    <name evidence="23" type="primary">mutM</name>
    <name evidence="23" type="ORF">E2K98_24130</name>
</gene>
<evidence type="ECO:0000256" key="16">
    <source>
        <dbReference type="ARBA" id="ARBA00023268"/>
    </source>
</evidence>
<comment type="similarity">
    <text evidence="3">Belongs to the FPG family.</text>
</comment>
<name>A0A4R5VK69_9BACI</name>
<dbReference type="InterPro" id="IPR035937">
    <property type="entry name" value="FPG_N"/>
</dbReference>
<keyword evidence="8" id="KW-0479">Metal-binding</keyword>
<dbReference type="InterPro" id="IPR000214">
    <property type="entry name" value="Znf_DNA_glyclase/AP_lyase"/>
</dbReference>
<dbReference type="Gene3D" id="3.20.190.10">
    <property type="entry name" value="MutM-like, N-terminal"/>
    <property type="match status" value="1"/>
</dbReference>
<dbReference type="PANTHER" id="PTHR22993">
    <property type="entry name" value="FORMAMIDOPYRIMIDINE-DNA GLYCOSYLASE"/>
    <property type="match status" value="1"/>
</dbReference>
<dbReference type="Gene3D" id="1.10.8.50">
    <property type="match status" value="1"/>
</dbReference>
<dbReference type="GO" id="GO:0003684">
    <property type="term" value="F:damaged DNA binding"/>
    <property type="evidence" value="ECO:0007669"/>
    <property type="project" value="InterPro"/>
</dbReference>
<dbReference type="InterPro" id="IPR015886">
    <property type="entry name" value="H2TH_FPG"/>
</dbReference>
<evidence type="ECO:0000256" key="4">
    <source>
        <dbReference type="ARBA" id="ARBA00011245"/>
    </source>
</evidence>
<dbReference type="EC" id="4.2.99.18" evidence="6"/>
<comment type="caution">
    <text evidence="23">The sequence shown here is derived from an EMBL/GenBank/DDBJ whole genome shotgun (WGS) entry which is preliminary data.</text>
</comment>
<evidence type="ECO:0000313" key="23">
    <source>
        <dbReference type="EMBL" id="TDK58315.1"/>
    </source>
</evidence>
<evidence type="ECO:0000313" key="24">
    <source>
        <dbReference type="Proteomes" id="UP000295132"/>
    </source>
</evidence>
<dbReference type="Pfam" id="PF06831">
    <property type="entry name" value="H2TH"/>
    <property type="match status" value="1"/>
</dbReference>
<dbReference type="NCBIfam" id="TIGR00577">
    <property type="entry name" value="fpg"/>
    <property type="match status" value="1"/>
</dbReference>
<comment type="catalytic activity">
    <reaction evidence="19">
        <text>2'-deoxyribonucleotide-(2'-deoxyribose 5'-phosphate)-2'-deoxyribonucleotide-DNA = a 3'-end 2'-deoxyribonucleotide-(2,3-dehydro-2,3-deoxyribose 5'-phosphate)-DNA + a 5'-end 5'-phospho-2'-deoxyribonucleoside-DNA + H(+)</text>
        <dbReference type="Rhea" id="RHEA:66592"/>
        <dbReference type="Rhea" id="RHEA-COMP:13180"/>
        <dbReference type="Rhea" id="RHEA-COMP:16897"/>
        <dbReference type="Rhea" id="RHEA-COMP:17067"/>
        <dbReference type="ChEBI" id="CHEBI:15378"/>
        <dbReference type="ChEBI" id="CHEBI:136412"/>
        <dbReference type="ChEBI" id="CHEBI:157695"/>
        <dbReference type="ChEBI" id="CHEBI:167181"/>
        <dbReference type="EC" id="4.2.99.18"/>
    </reaction>
</comment>
<evidence type="ECO:0000256" key="20">
    <source>
        <dbReference type="PROSITE-ProRule" id="PRU00391"/>
    </source>
</evidence>
<keyword evidence="16" id="KW-0511">Multifunctional enzyme</keyword>
<dbReference type="Proteomes" id="UP000295132">
    <property type="component" value="Unassembled WGS sequence"/>
</dbReference>
<keyword evidence="15 23" id="KW-0456">Lyase</keyword>
<dbReference type="SUPFAM" id="SSF46946">
    <property type="entry name" value="S13-like H2TH domain"/>
    <property type="match status" value="1"/>
</dbReference>
<dbReference type="GO" id="GO:0034039">
    <property type="term" value="F:8-oxo-7,8-dihydroguanine DNA N-glycosylase activity"/>
    <property type="evidence" value="ECO:0007669"/>
    <property type="project" value="TreeGrafter"/>
</dbReference>
<evidence type="ECO:0000256" key="10">
    <source>
        <dbReference type="ARBA" id="ARBA00022771"/>
    </source>
</evidence>
<evidence type="ECO:0000256" key="14">
    <source>
        <dbReference type="ARBA" id="ARBA00023204"/>
    </source>
</evidence>
<dbReference type="GO" id="GO:0003690">
    <property type="term" value="F:double-stranded DNA binding"/>
    <property type="evidence" value="ECO:0007669"/>
    <property type="project" value="UniProtKB-ARBA"/>
</dbReference>
<dbReference type="SMART" id="SM01232">
    <property type="entry name" value="H2TH"/>
    <property type="match status" value="1"/>
</dbReference>
<dbReference type="RefSeq" id="WP_133338724.1">
    <property type="nucleotide sequence ID" value="NZ_SMYO01000015.1"/>
</dbReference>
<keyword evidence="10 20" id="KW-0863">Zinc-finger</keyword>
<feature type="domain" description="FPG-type" evidence="21">
    <location>
        <begin position="235"/>
        <end position="269"/>
    </location>
</feature>
<evidence type="ECO:0000259" key="22">
    <source>
        <dbReference type="PROSITE" id="PS51068"/>
    </source>
</evidence>